<reference evidence="3" key="1">
    <citation type="submission" date="2017-02" db="EMBL/GenBank/DDBJ databases">
        <title>Pseudomonas floridae sp. nov., a novel pathogenic bacterial species isolated from tomato.</title>
        <authorList>
            <person name="Timilsina S."/>
            <person name="Vallad G.E."/>
            <person name="Jones J.B."/>
        </authorList>
    </citation>
    <scope>NUCLEOTIDE SEQUENCE [LARGE SCALE GENOMIC DNA]</scope>
    <source>
        <strain evidence="3">GEV388</strain>
    </source>
</reference>
<evidence type="ECO:0000256" key="1">
    <source>
        <dbReference type="SAM" id="SignalP"/>
    </source>
</evidence>
<sequence>MRIRYLALPMFMLLHASITQAQDTANAYDGIPEAVIESVGKKDIKAMFRAMSKYDEKLNESNPMLDGFAIQLQEQFKDTGDFLDASLYREEQFGTRYSVLNYVLNYAQKPMGLKVQMYNGKNGWRAINVNFSPDIDKFVSELRGVPQKK</sequence>
<comment type="caution">
    <text evidence="2">The sequence shown here is derived from an EMBL/GenBank/DDBJ whole genome shotgun (WGS) entry which is preliminary data.</text>
</comment>
<dbReference type="AlphaFoldDB" id="A0A1X0N4L4"/>
<feature type="chain" id="PRO_5012552316" description="DUF3887 domain-containing protein" evidence="1">
    <location>
        <begin position="22"/>
        <end position="149"/>
    </location>
</feature>
<keyword evidence="3" id="KW-1185">Reference proteome</keyword>
<evidence type="ECO:0000313" key="3">
    <source>
        <dbReference type="Proteomes" id="UP000192815"/>
    </source>
</evidence>
<feature type="signal peptide" evidence="1">
    <location>
        <begin position="1"/>
        <end position="21"/>
    </location>
</feature>
<evidence type="ECO:0000313" key="2">
    <source>
        <dbReference type="EMBL" id="ORC58457.1"/>
    </source>
</evidence>
<protein>
    <recommendedName>
        <fullName evidence="4">DUF3887 domain-containing protein</fullName>
    </recommendedName>
</protein>
<gene>
    <name evidence="2" type="ORF">BZK31_15025</name>
</gene>
<proteinExistence type="predicted"/>
<keyword evidence="1" id="KW-0732">Signal</keyword>
<dbReference type="Proteomes" id="UP000192815">
    <property type="component" value="Unassembled WGS sequence"/>
</dbReference>
<dbReference type="RefSeq" id="WP_083183739.1">
    <property type="nucleotide sequence ID" value="NZ_CBCRZR010000037.1"/>
</dbReference>
<name>A0A1X0N4L4_9PSED</name>
<dbReference type="EMBL" id="MUIO01000057">
    <property type="protein sequence ID" value="ORC58457.1"/>
    <property type="molecule type" value="Genomic_DNA"/>
</dbReference>
<evidence type="ECO:0008006" key="4">
    <source>
        <dbReference type="Google" id="ProtNLM"/>
    </source>
</evidence>
<accession>A0A1X0N4L4</accession>
<organism evidence="2 3">
    <name type="scientific">Pseudomonas floridensis</name>
    <dbReference type="NCBI Taxonomy" id="1958950"/>
    <lineage>
        <taxon>Bacteria</taxon>
        <taxon>Pseudomonadati</taxon>
        <taxon>Pseudomonadota</taxon>
        <taxon>Gammaproteobacteria</taxon>
        <taxon>Pseudomonadales</taxon>
        <taxon>Pseudomonadaceae</taxon>
        <taxon>Pseudomonas</taxon>
    </lineage>
</organism>
<dbReference type="STRING" id="1958950.BZK31_15025"/>